<comment type="similarity">
    <text evidence="2">Belongs to the ABC-4 integral membrane protein family. FtsX subfamily.</text>
</comment>
<evidence type="ECO:0000256" key="2">
    <source>
        <dbReference type="ARBA" id="ARBA00007379"/>
    </source>
</evidence>
<evidence type="ECO:0000256" key="10">
    <source>
        <dbReference type="SAM" id="Phobius"/>
    </source>
</evidence>
<feature type="transmembrane region" description="Helical" evidence="10">
    <location>
        <begin position="153"/>
        <end position="175"/>
    </location>
</feature>
<evidence type="ECO:0000256" key="1">
    <source>
        <dbReference type="ARBA" id="ARBA00004651"/>
    </source>
</evidence>
<evidence type="ECO:0000256" key="4">
    <source>
        <dbReference type="ARBA" id="ARBA00022475"/>
    </source>
</evidence>
<dbReference type="Gene3D" id="3.30.70.3040">
    <property type="match status" value="1"/>
</dbReference>
<evidence type="ECO:0000256" key="5">
    <source>
        <dbReference type="ARBA" id="ARBA00022618"/>
    </source>
</evidence>
<keyword evidence="8 10" id="KW-0472">Membrane</keyword>
<dbReference type="InterPro" id="IPR004513">
    <property type="entry name" value="FtsX"/>
</dbReference>
<dbReference type="GO" id="GO:0005886">
    <property type="term" value="C:plasma membrane"/>
    <property type="evidence" value="ECO:0007669"/>
    <property type="project" value="UniProtKB-SubCell"/>
</dbReference>
<sequence length="222" mass="24743">KIGWFAEVSEARYISKTEALEKFRRMLKKDAILLDGLAYNPLPASLELSLSHDLKDPDLLKSFLSRLTNLPEVDSMQGGGEWVQKLSGLLMAIRLVLLCIGAILTIISLFIIASTIHLTIDNRRDEIIIMRLVGAAEWYVRFPFVFEGIMEGFLGGCLALVISTALYYAFCWEISPFLKLVFGISAIDFFGSREIFLILILGVLVGGLGAILPFCVPSHQMR</sequence>
<comment type="caution">
    <text evidence="13">The sequence shown here is derived from an EMBL/GenBank/DDBJ whole genome shotgun (WGS) entry which is preliminary data.</text>
</comment>
<keyword evidence="4" id="KW-1003">Cell membrane</keyword>
<feature type="transmembrane region" description="Helical" evidence="10">
    <location>
        <begin position="195"/>
        <end position="216"/>
    </location>
</feature>
<dbReference type="Pfam" id="PF02687">
    <property type="entry name" value="FtsX"/>
    <property type="match status" value="1"/>
</dbReference>
<dbReference type="PANTHER" id="PTHR47755">
    <property type="entry name" value="CELL DIVISION PROTEIN FTSX"/>
    <property type="match status" value="1"/>
</dbReference>
<accession>X1D3C8</accession>
<feature type="domain" description="FtsX extracellular" evidence="12">
    <location>
        <begin position="6"/>
        <end position="75"/>
    </location>
</feature>
<reference evidence="13" key="1">
    <citation type="journal article" date="2014" name="Front. Microbiol.">
        <title>High frequency of phylogenetically diverse reductive dehalogenase-homologous genes in deep subseafloor sedimentary metagenomes.</title>
        <authorList>
            <person name="Kawai M."/>
            <person name="Futagami T."/>
            <person name="Toyoda A."/>
            <person name="Takaki Y."/>
            <person name="Nishi S."/>
            <person name="Hori S."/>
            <person name="Arai W."/>
            <person name="Tsubouchi T."/>
            <person name="Morono Y."/>
            <person name="Uchiyama I."/>
            <person name="Ito T."/>
            <person name="Fujiyama A."/>
            <person name="Inagaki F."/>
            <person name="Takami H."/>
        </authorList>
    </citation>
    <scope>NUCLEOTIDE SEQUENCE</scope>
    <source>
        <strain evidence="13">Expedition CK06-06</strain>
    </source>
</reference>
<dbReference type="Pfam" id="PF18075">
    <property type="entry name" value="FtsX_ECD"/>
    <property type="match status" value="1"/>
</dbReference>
<evidence type="ECO:0000259" key="11">
    <source>
        <dbReference type="Pfam" id="PF02687"/>
    </source>
</evidence>
<evidence type="ECO:0000256" key="6">
    <source>
        <dbReference type="ARBA" id="ARBA00022692"/>
    </source>
</evidence>
<keyword evidence="5" id="KW-0132">Cell division</keyword>
<evidence type="ECO:0000256" key="8">
    <source>
        <dbReference type="ARBA" id="ARBA00023136"/>
    </source>
</evidence>
<evidence type="ECO:0000259" key="12">
    <source>
        <dbReference type="Pfam" id="PF18075"/>
    </source>
</evidence>
<dbReference type="GO" id="GO:0051301">
    <property type="term" value="P:cell division"/>
    <property type="evidence" value="ECO:0007669"/>
    <property type="project" value="UniProtKB-KW"/>
</dbReference>
<gene>
    <name evidence="13" type="ORF">S01H4_39473</name>
</gene>
<dbReference type="InterPro" id="IPR003838">
    <property type="entry name" value="ABC3_permease_C"/>
</dbReference>
<dbReference type="InterPro" id="IPR040690">
    <property type="entry name" value="FtsX_ECD"/>
</dbReference>
<feature type="non-terminal residue" evidence="13">
    <location>
        <position position="1"/>
    </location>
</feature>
<protein>
    <recommendedName>
        <fullName evidence="3">Cell division protein FtsX</fullName>
    </recommendedName>
</protein>
<dbReference type="EMBL" id="BART01021383">
    <property type="protein sequence ID" value="GAG99617.1"/>
    <property type="molecule type" value="Genomic_DNA"/>
</dbReference>
<name>X1D3C8_9ZZZZ</name>
<feature type="transmembrane region" description="Helical" evidence="10">
    <location>
        <begin position="95"/>
        <end position="116"/>
    </location>
</feature>
<evidence type="ECO:0000256" key="7">
    <source>
        <dbReference type="ARBA" id="ARBA00022989"/>
    </source>
</evidence>
<evidence type="ECO:0000256" key="9">
    <source>
        <dbReference type="ARBA" id="ARBA00023306"/>
    </source>
</evidence>
<feature type="transmembrane region" description="Helical" evidence="10">
    <location>
        <begin position="128"/>
        <end position="146"/>
    </location>
</feature>
<keyword evidence="6 10" id="KW-0812">Transmembrane</keyword>
<dbReference type="AlphaFoldDB" id="X1D3C8"/>
<proteinExistence type="inferred from homology"/>
<dbReference type="GO" id="GO:0032153">
    <property type="term" value="C:cell division site"/>
    <property type="evidence" value="ECO:0007669"/>
    <property type="project" value="TreeGrafter"/>
</dbReference>
<evidence type="ECO:0000256" key="3">
    <source>
        <dbReference type="ARBA" id="ARBA00021907"/>
    </source>
</evidence>
<organism evidence="13">
    <name type="scientific">marine sediment metagenome</name>
    <dbReference type="NCBI Taxonomy" id="412755"/>
    <lineage>
        <taxon>unclassified sequences</taxon>
        <taxon>metagenomes</taxon>
        <taxon>ecological metagenomes</taxon>
    </lineage>
</organism>
<feature type="domain" description="ABC3 transporter permease C-terminal" evidence="11">
    <location>
        <begin position="99"/>
        <end position="214"/>
    </location>
</feature>
<keyword evidence="9" id="KW-0131">Cell cycle</keyword>
<dbReference type="PANTHER" id="PTHR47755:SF1">
    <property type="entry name" value="CELL DIVISION PROTEIN FTSX"/>
    <property type="match status" value="1"/>
</dbReference>
<comment type="subcellular location">
    <subcellularLocation>
        <location evidence="1">Cell membrane</location>
        <topology evidence="1">Multi-pass membrane protein</topology>
    </subcellularLocation>
</comment>
<evidence type="ECO:0000313" key="13">
    <source>
        <dbReference type="EMBL" id="GAG99617.1"/>
    </source>
</evidence>
<keyword evidence="7 10" id="KW-1133">Transmembrane helix</keyword>